<dbReference type="EMBL" id="FCQH01000001">
    <property type="protein sequence ID" value="CVK84926.1"/>
    <property type="molecule type" value="Genomic_DNA"/>
</dbReference>
<name>A0A1L7SP09_FUSMA</name>
<protein>
    <submittedName>
        <fullName evidence="1">Uncharacterized protein</fullName>
    </submittedName>
</protein>
<comment type="caution">
    <text evidence="1">The sequence shown here is derived from an EMBL/GenBank/DDBJ whole genome shotgun (WGS) entry which is preliminary data.</text>
</comment>
<organism evidence="1 2">
    <name type="scientific">Fusarium mangiferae</name>
    <name type="common">Mango malformation disease fungus</name>
    <dbReference type="NCBI Taxonomy" id="192010"/>
    <lineage>
        <taxon>Eukaryota</taxon>
        <taxon>Fungi</taxon>
        <taxon>Dikarya</taxon>
        <taxon>Ascomycota</taxon>
        <taxon>Pezizomycotina</taxon>
        <taxon>Sordariomycetes</taxon>
        <taxon>Hypocreomycetidae</taxon>
        <taxon>Hypocreales</taxon>
        <taxon>Nectriaceae</taxon>
        <taxon>Fusarium</taxon>
        <taxon>Fusarium fujikuroi species complex</taxon>
    </lineage>
</organism>
<evidence type="ECO:0000313" key="1">
    <source>
        <dbReference type="EMBL" id="CVK84926.1"/>
    </source>
</evidence>
<dbReference type="Proteomes" id="UP000184255">
    <property type="component" value="Unassembled WGS sequence"/>
</dbReference>
<proteinExistence type="predicted"/>
<dbReference type="RefSeq" id="XP_041677197.1">
    <property type="nucleotide sequence ID" value="XM_041823623.1"/>
</dbReference>
<gene>
    <name evidence="1" type="ORF">FMAN_01850</name>
</gene>
<dbReference type="GeneID" id="65081122"/>
<reference evidence="2" key="1">
    <citation type="journal article" date="2016" name="Genome Biol. Evol.">
        <title>Comparative 'omics' of the Fusarium fujikuroi species complex highlights differences in genetic potential and metabolite synthesis.</title>
        <authorList>
            <person name="Niehaus E.-M."/>
            <person name="Muensterkoetter M."/>
            <person name="Proctor R.H."/>
            <person name="Brown D.W."/>
            <person name="Sharon A."/>
            <person name="Idan Y."/>
            <person name="Oren-Young L."/>
            <person name="Sieber C.M."/>
            <person name="Novak O."/>
            <person name="Pencik A."/>
            <person name="Tarkowska D."/>
            <person name="Hromadova K."/>
            <person name="Freeman S."/>
            <person name="Maymon M."/>
            <person name="Elazar M."/>
            <person name="Youssef S.A."/>
            <person name="El-Shabrawy E.S.M."/>
            <person name="Shalaby A.B.A."/>
            <person name="Houterman P."/>
            <person name="Brock N.L."/>
            <person name="Burkhardt I."/>
            <person name="Tsavkelova E.A."/>
            <person name="Dickschat J.S."/>
            <person name="Galuszka P."/>
            <person name="Gueldener U."/>
            <person name="Tudzynski B."/>
        </authorList>
    </citation>
    <scope>NUCLEOTIDE SEQUENCE [LARGE SCALE GENOMIC DNA]</scope>
    <source>
        <strain evidence="2">MRC7560</strain>
    </source>
</reference>
<accession>A0A1L7SP09</accession>
<sequence>MPLMERTTTVRADHTHWKCVRPEPNGGFCNITMAMNENQCKKCASIREPRFAYAMTGEGHKAGVLGSVGQDKVEMLHYELET</sequence>
<dbReference type="AlphaFoldDB" id="A0A1L7SP09"/>
<keyword evidence="2" id="KW-1185">Reference proteome</keyword>
<evidence type="ECO:0000313" key="2">
    <source>
        <dbReference type="Proteomes" id="UP000184255"/>
    </source>
</evidence>
<dbReference type="VEuPathDB" id="FungiDB:FMAN_01850"/>